<dbReference type="EMBL" id="JAGTJS010000019">
    <property type="protein sequence ID" value="KAH7243085.1"/>
    <property type="molecule type" value="Genomic_DNA"/>
</dbReference>
<sequence length="623" mass="70523">MAKVTHLCATCVYAFGHPLDSDSPGEHHSTILGHCRVDMHSTTEAIQQAVQEGCFICSEVWKVNEQGLVIRRDNNKAVDHERHLPAKYAIDYYFGGRGQFIGFCILDGPGRTSGLDLMTKKVAESIHGSPWPPLDDRTSSLRSLDQAYGWLTSCCFQHPSCSALSKSELWLPTRLLDIGSEGDGLWRLRVVTQDGLHTPPPYIALSYRWGTEPSIMLLKSNIDEFCRGKYITDLPQTFQDLITVARHFSIRYVWIDALCIIQDSPQDWVFESSTMRDVYANSFCTIAASASSGPEGGLFLVSIAFEDKAPEDFYIWDSDYWLRHFDRSELHTRGWIFQERFLSPRVLSFGHDQIMWECMTDSKCEGFPDGVPSQESDKSYHALSRLAAPREDDQEPLFSERTFQTWKVLVEDYSKRSLTKPTDKLVAFAGIAKLFQEGTGDEYIAGLWKSRLVEMLNWRVTTPGPGAVDYLAPSWSWTSVQSSVTIEYMPAIGDNVKLVSVMAIETINREADPTVGSIRIRTGPYVAKVYLDTSPGNWDENRRLFLLPIILYPLGYPETGRCLIDYLILEKHSSVAPDIYQRIECCQTDQYVKDDDVKAIFEDEDFDQAIFGVKAQFSVIGIV</sequence>
<evidence type="ECO:0000313" key="3">
    <source>
        <dbReference type="Proteomes" id="UP000736672"/>
    </source>
</evidence>
<dbReference type="Proteomes" id="UP000736672">
    <property type="component" value="Unassembled WGS sequence"/>
</dbReference>
<reference evidence="2" key="1">
    <citation type="journal article" date="2021" name="Nat. Commun.">
        <title>Genetic determinants of endophytism in the Arabidopsis root mycobiome.</title>
        <authorList>
            <person name="Mesny F."/>
            <person name="Miyauchi S."/>
            <person name="Thiergart T."/>
            <person name="Pickel B."/>
            <person name="Atanasova L."/>
            <person name="Karlsson M."/>
            <person name="Huettel B."/>
            <person name="Barry K.W."/>
            <person name="Haridas S."/>
            <person name="Chen C."/>
            <person name="Bauer D."/>
            <person name="Andreopoulos W."/>
            <person name="Pangilinan J."/>
            <person name="LaButti K."/>
            <person name="Riley R."/>
            <person name="Lipzen A."/>
            <person name="Clum A."/>
            <person name="Drula E."/>
            <person name="Henrissat B."/>
            <person name="Kohler A."/>
            <person name="Grigoriev I.V."/>
            <person name="Martin F.M."/>
            <person name="Hacquard S."/>
        </authorList>
    </citation>
    <scope>NUCLEOTIDE SEQUENCE</scope>
    <source>
        <strain evidence="2">FSSC 5 MPI-SDFR-AT-0091</strain>
    </source>
</reference>
<feature type="domain" description="Heterokaryon incompatibility" evidence="1">
    <location>
        <begin position="202"/>
        <end position="339"/>
    </location>
</feature>
<dbReference type="AlphaFoldDB" id="A0A9P9GPF2"/>
<evidence type="ECO:0000313" key="2">
    <source>
        <dbReference type="EMBL" id="KAH7243085.1"/>
    </source>
</evidence>
<gene>
    <name evidence="2" type="ORF">B0J15DRAFT_537977</name>
</gene>
<dbReference type="OrthoDB" id="5347061at2759"/>
<protein>
    <submittedName>
        <fullName evidence="2">Heterokaryon incompatibility protein-domain-containing protein</fullName>
    </submittedName>
</protein>
<dbReference type="Pfam" id="PF06985">
    <property type="entry name" value="HET"/>
    <property type="match status" value="1"/>
</dbReference>
<evidence type="ECO:0000259" key="1">
    <source>
        <dbReference type="Pfam" id="PF06985"/>
    </source>
</evidence>
<name>A0A9P9GPF2_FUSSL</name>
<keyword evidence="3" id="KW-1185">Reference proteome</keyword>
<dbReference type="PANTHER" id="PTHR33112:SF10">
    <property type="entry name" value="TOL"/>
    <property type="match status" value="1"/>
</dbReference>
<comment type="caution">
    <text evidence="2">The sequence shown here is derived from an EMBL/GenBank/DDBJ whole genome shotgun (WGS) entry which is preliminary data.</text>
</comment>
<proteinExistence type="predicted"/>
<accession>A0A9P9GPF2</accession>
<dbReference type="PANTHER" id="PTHR33112">
    <property type="entry name" value="DOMAIN PROTEIN, PUTATIVE-RELATED"/>
    <property type="match status" value="1"/>
</dbReference>
<organism evidence="2 3">
    <name type="scientific">Fusarium solani</name>
    <name type="common">Filamentous fungus</name>
    <dbReference type="NCBI Taxonomy" id="169388"/>
    <lineage>
        <taxon>Eukaryota</taxon>
        <taxon>Fungi</taxon>
        <taxon>Dikarya</taxon>
        <taxon>Ascomycota</taxon>
        <taxon>Pezizomycotina</taxon>
        <taxon>Sordariomycetes</taxon>
        <taxon>Hypocreomycetidae</taxon>
        <taxon>Hypocreales</taxon>
        <taxon>Nectriaceae</taxon>
        <taxon>Fusarium</taxon>
        <taxon>Fusarium solani species complex</taxon>
    </lineage>
</organism>
<dbReference type="InterPro" id="IPR010730">
    <property type="entry name" value="HET"/>
</dbReference>